<dbReference type="InterPro" id="IPR002347">
    <property type="entry name" value="SDR_fam"/>
</dbReference>
<evidence type="ECO:0000256" key="1">
    <source>
        <dbReference type="ARBA" id="ARBA00006484"/>
    </source>
</evidence>
<dbReference type="Gene3D" id="3.40.50.720">
    <property type="entry name" value="NAD(P)-binding Rossmann-like Domain"/>
    <property type="match status" value="1"/>
</dbReference>
<comment type="similarity">
    <text evidence="1">Belongs to the short-chain dehydrogenases/reductases (SDR) family.</text>
</comment>
<evidence type="ECO:0000313" key="5">
    <source>
        <dbReference type="Proteomes" id="UP001302602"/>
    </source>
</evidence>
<dbReference type="InterPro" id="IPR052178">
    <property type="entry name" value="Sec_Metab_Biosynth_SDR"/>
</dbReference>
<dbReference type="SUPFAM" id="SSF51735">
    <property type="entry name" value="NAD(P)-binding Rossmann-fold domains"/>
    <property type="match status" value="1"/>
</dbReference>
<proteinExistence type="inferred from homology"/>
<reference evidence="4" key="2">
    <citation type="submission" date="2023-05" db="EMBL/GenBank/DDBJ databases">
        <authorList>
            <consortium name="Lawrence Berkeley National Laboratory"/>
            <person name="Steindorff A."/>
            <person name="Hensen N."/>
            <person name="Bonometti L."/>
            <person name="Westerberg I."/>
            <person name="Brannstrom I.O."/>
            <person name="Guillou S."/>
            <person name="Cros-Aarteil S."/>
            <person name="Calhoun S."/>
            <person name="Haridas S."/>
            <person name="Kuo A."/>
            <person name="Mondo S."/>
            <person name="Pangilinan J."/>
            <person name="Riley R."/>
            <person name="Labutti K."/>
            <person name="Andreopoulos B."/>
            <person name="Lipzen A."/>
            <person name="Chen C."/>
            <person name="Yanf M."/>
            <person name="Daum C."/>
            <person name="Ng V."/>
            <person name="Clum A."/>
            <person name="Ohm R."/>
            <person name="Martin F."/>
            <person name="Silar P."/>
            <person name="Natvig D."/>
            <person name="Lalanne C."/>
            <person name="Gautier V."/>
            <person name="Ament-Velasquez S.L."/>
            <person name="Kruys A."/>
            <person name="Hutchinson M.I."/>
            <person name="Powell A.J."/>
            <person name="Barry K."/>
            <person name="Miller A.N."/>
            <person name="Grigoriev I.V."/>
            <person name="Debuchy R."/>
            <person name="Gladieux P."/>
            <person name="Thoren M.H."/>
            <person name="Johannesson H."/>
        </authorList>
    </citation>
    <scope>NUCLEOTIDE SEQUENCE</scope>
    <source>
        <strain evidence="4">CBS 731.68</strain>
    </source>
</reference>
<dbReference type="EMBL" id="MU853246">
    <property type="protein sequence ID" value="KAK4119647.1"/>
    <property type="molecule type" value="Genomic_DNA"/>
</dbReference>
<dbReference type="PRINTS" id="PR00081">
    <property type="entry name" value="GDHRDH"/>
</dbReference>
<dbReference type="PANTHER" id="PTHR43618:SF8">
    <property type="entry name" value="7ALPHA-HYDROXYSTEROID DEHYDROGENASE"/>
    <property type="match status" value="1"/>
</dbReference>
<accession>A0AAN6YZP7</accession>
<dbReference type="Pfam" id="PF00106">
    <property type="entry name" value="adh_short"/>
    <property type="match status" value="1"/>
</dbReference>
<sequence>MAPSSITLNVPYIKTLHKKPYPAISPSRPELSQAGRTVLVVGGSSGIGFAIAKAFIQASASRVIITGRQQNRLDDAVSRLRAENVAGTVINALVTDMSDLESTEKLWNAFRDTGVVIDVLILNAAGFGKEGPILQAGLESTWAVFETNVRGLLDYAVRFHQQPEGRGEPKFLVNLSSSAAHNLTTDNASPTYGLTKNSGTLLMQMIAHGTDPKDMQIISMHPGGVLTDAARSAGYDETTLDWDDENLPGQFAVWCASKEAQFLHGRFIPVWWDVDEIKTGEVRRRIESEYHFLRVGIVGL</sequence>
<dbReference type="Proteomes" id="UP001302602">
    <property type="component" value="Unassembled WGS sequence"/>
</dbReference>
<evidence type="ECO:0000313" key="4">
    <source>
        <dbReference type="EMBL" id="KAK4119647.1"/>
    </source>
</evidence>
<organism evidence="4 5">
    <name type="scientific">Parathielavia appendiculata</name>
    <dbReference type="NCBI Taxonomy" id="2587402"/>
    <lineage>
        <taxon>Eukaryota</taxon>
        <taxon>Fungi</taxon>
        <taxon>Dikarya</taxon>
        <taxon>Ascomycota</taxon>
        <taxon>Pezizomycotina</taxon>
        <taxon>Sordariomycetes</taxon>
        <taxon>Sordariomycetidae</taxon>
        <taxon>Sordariales</taxon>
        <taxon>Chaetomiaceae</taxon>
        <taxon>Parathielavia</taxon>
    </lineage>
</organism>
<keyword evidence="5" id="KW-1185">Reference proteome</keyword>
<dbReference type="CDD" id="cd05233">
    <property type="entry name" value="SDR_c"/>
    <property type="match status" value="1"/>
</dbReference>
<dbReference type="PANTHER" id="PTHR43618">
    <property type="entry name" value="7-ALPHA-HYDROXYSTEROID DEHYDROGENASE"/>
    <property type="match status" value="1"/>
</dbReference>
<dbReference type="GO" id="GO:0016491">
    <property type="term" value="F:oxidoreductase activity"/>
    <property type="evidence" value="ECO:0007669"/>
    <property type="project" value="UniProtKB-KW"/>
</dbReference>
<keyword evidence="3" id="KW-0560">Oxidoreductase</keyword>
<dbReference type="GeneID" id="87826278"/>
<reference evidence="4" key="1">
    <citation type="journal article" date="2023" name="Mol. Phylogenet. Evol.">
        <title>Genome-scale phylogeny and comparative genomics of the fungal order Sordariales.</title>
        <authorList>
            <person name="Hensen N."/>
            <person name="Bonometti L."/>
            <person name="Westerberg I."/>
            <person name="Brannstrom I.O."/>
            <person name="Guillou S."/>
            <person name="Cros-Aarteil S."/>
            <person name="Calhoun S."/>
            <person name="Haridas S."/>
            <person name="Kuo A."/>
            <person name="Mondo S."/>
            <person name="Pangilinan J."/>
            <person name="Riley R."/>
            <person name="LaButti K."/>
            <person name="Andreopoulos B."/>
            <person name="Lipzen A."/>
            <person name="Chen C."/>
            <person name="Yan M."/>
            <person name="Daum C."/>
            <person name="Ng V."/>
            <person name="Clum A."/>
            <person name="Steindorff A."/>
            <person name="Ohm R.A."/>
            <person name="Martin F."/>
            <person name="Silar P."/>
            <person name="Natvig D.O."/>
            <person name="Lalanne C."/>
            <person name="Gautier V."/>
            <person name="Ament-Velasquez S.L."/>
            <person name="Kruys A."/>
            <person name="Hutchinson M.I."/>
            <person name="Powell A.J."/>
            <person name="Barry K."/>
            <person name="Miller A.N."/>
            <person name="Grigoriev I.V."/>
            <person name="Debuchy R."/>
            <person name="Gladieux P."/>
            <person name="Hiltunen Thoren M."/>
            <person name="Johannesson H."/>
        </authorList>
    </citation>
    <scope>NUCLEOTIDE SEQUENCE</scope>
    <source>
        <strain evidence="4">CBS 731.68</strain>
    </source>
</reference>
<gene>
    <name evidence="4" type="ORF">N657DRAFT_581232</name>
</gene>
<dbReference type="InterPro" id="IPR036291">
    <property type="entry name" value="NAD(P)-bd_dom_sf"/>
</dbReference>
<dbReference type="AlphaFoldDB" id="A0AAN6YZP7"/>
<comment type="caution">
    <text evidence="4">The sequence shown here is derived from an EMBL/GenBank/DDBJ whole genome shotgun (WGS) entry which is preliminary data.</text>
</comment>
<evidence type="ECO:0000256" key="2">
    <source>
        <dbReference type="ARBA" id="ARBA00022857"/>
    </source>
</evidence>
<evidence type="ECO:0000256" key="3">
    <source>
        <dbReference type="ARBA" id="ARBA00023002"/>
    </source>
</evidence>
<protein>
    <submittedName>
        <fullName evidence="4">NAD(P)-binding protein</fullName>
    </submittedName>
</protein>
<keyword evidence="2" id="KW-0521">NADP</keyword>
<name>A0AAN6YZP7_9PEZI</name>
<dbReference type="RefSeq" id="XP_062643420.1">
    <property type="nucleotide sequence ID" value="XM_062789508.1"/>
</dbReference>